<dbReference type="AlphaFoldDB" id="A0A1T2Y0V6"/>
<dbReference type="Pfam" id="PF17853">
    <property type="entry name" value="GGDEF_2"/>
    <property type="match status" value="1"/>
</dbReference>
<accession>A0A1T2Y0V6</accession>
<evidence type="ECO:0000313" key="4">
    <source>
        <dbReference type="Proteomes" id="UP000190965"/>
    </source>
</evidence>
<dbReference type="PANTHER" id="PTHR33744:SF1">
    <property type="entry name" value="DNA-BINDING TRANSCRIPTIONAL ACTIVATOR ADER"/>
    <property type="match status" value="1"/>
</dbReference>
<dbReference type="InterPro" id="IPR051448">
    <property type="entry name" value="CdaR-like_regulators"/>
</dbReference>
<reference evidence="3 4" key="1">
    <citation type="submission" date="2016-12" db="EMBL/GenBank/DDBJ databases">
        <title>Draft genome sequences of seven strains of Pseudomonas fluorescens that produce 4-formylaminooxyvinylglycine.</title>
        <authorList>
            <person name="Okrent R.A."/>
            <person name="Manning V.A."/>
            <person name="Trippe K.M."/>
        </authorList>
    </citation>
    <scope>NUCLEOTIDE SEQUENCE [LARGE SCALE GENOMIC DNA]</scope>
    <source>
        <strain evidence="3 4">P5A</strain>
    </source>
</reference>
<proteinExistence type="inferred from homology"/>
<dbReference type="Proteomes" id="UP000190965">
    <property type="component" value="Unassembled WGS sequence"/>
</dbReference>
<evidence type="ECO:0000313" key="3">
    <source>
        <dbReference type="EMBL" id="OPA85751.1"/>
    </source>
</evidence>
<gene>
    <name evidence="3" type="ORF">BFW87_26905</name>
</gene>
<sequence>MNREMQILSLRDVASQINSGGDLQSMLHQLVYASCRHTHWTMSSIMAIDMEAGFGHVIARHDPTLVQRPLVDSWELSSSPVMTALQRNEPVFIRDVRDCEYPGYRRESVERDYRTVMVMPMNCTDFDGRPMVLSVISRTLMDVSEEDRVFLGMIIHLGAIAVERQRQLEAERRAAERMQQALHVHTSMLEHVLGGGSVTSLSLMVGNQLPNPVIAVDFTANQVVAGRSPDTALFDDAAWQAAAAGVLSVQITKTAQDSLRSALRNTVNLFLDDGHRQFTLRAQIEPLMVDHELVGALVLFPVAAPVNELDLLMLESAKFALSVQMMRSFIRFRFETRTQTELLFEVLEGRWRDADDIQQRAQRLGISFNSAQQMIIIDYGAKAREAKNLHHNVARILTRASIPATVIGVDNGLVCLLPAEGEKGRERRAKVKRQIADDLAHYLGAEPILLASGVCHALSDYPGAWERCRRLIEIARSFGRSGPISDQDFGPIPMFVAAVGGEDIRTFVNESVGAMLAHDRKHQTPYLETLTAYLRESCRSQACADAMGVHVTTLRYRLARIQELFGIDVETPERRFATELAIHLQRVIDS</sequence>
<dbReference type="InterPro" id="IPR029016">
    <property type="entry name" value="GAF-like_dom_sf"/>
</dbReference>
<dbReference type="PANTHER" id="PTHR33744">
    <property type="entry name" value="CARBOHYDRATE DIACID REGULATOR"/>
    <property type="match status" value="1"/>
</dbReference>
<feature type="domain" description="GAF" evidence="2">
    <location>
        <begin position="22"/>
        <end position="172"/>
    </location>
</feature>
<comment type="caution">
    <text evidence="3">The sequence shown here is derived from an EMBL/GenBank/DDBJ whole genome shotgun (WGS) entry which is preliminary data.</text>
</comment>
<dbReference type="SUPFAM" id="SSF55781">
    <property type="entry name" value="GAF domain-like"/>
    <property type="match status" value="1"/>
</dbReference>
<evidence type="ECO:0000256" key="1">
    <source>
        <dbReference type="ARBA" id="ARBA00006754"/>
    </source>
</evidence>
<dbReference type="EMBL" id="MSDF01000053">
    <property type="protein sequence ID" value="OPA85751.1"/>
    <property type="molecule type" value="Genomic_DNA"/>
</dbReference>
<evidence type="ECO:0000259" key="2">
    <source>
        <dbReference type="SMART" id="SM00065"/>
    </source>
</evidence>
<dbReference type="Gene3D" id="3.30.450.40">
    <property type="match status" value="1"/>
</dbReference>
<name>A0A1T2Y0V6_PSEFL</name>
<comment type="similarity">
    <text evidence="1">Belongs to the CdaR family.</text>
</comment>
<organism evidence="3 4">
    <name type="scientific">Pseudomonas fluorescens</name>
    <dbReference type="NCBI Taxonomy" id="294"/>
    <lineage>
        <taxon>Bacteria</taxon>
        <taxon>Pseudomonadati</taxon>
        <taxon>Pseudomonadota</taxon>
        <taxon>Gammaproteobacteria</taxon>
        <taxon>Pseudomonadales</taxon>
        <taxon>Pseudomonadaceae</taxon>
        <taxon>Pseudomonas</taxon>
    </lineage>
</organism>
<dbReference type="Gene3D" id="1.10.10.2840">
    <property type="entry name" value="PucR C-terminal helix-turn-helix domain"/>
    <property type="match status" value="1"/>
</dbReference>
<dbReference type="InterPro" id="IPR041522">
    <property type="entry name" value="CdaR_GGDEF"/>
</dbReference>
<dbReference type="SMART" id="SM00065">
    <property type="entry name" value="GAF"/>
    <property type="match status" value="1"/>
</dbReference>
<dbReference type="InterPro" id="IPR025736">
    <property type="entry name" value="PucR_C-HTH_dom"/>
</dbReference>
<protein>
    <submittedName>
        <fullName evidence="3">PucR family transcriptional regulator</fullName>
    </submittedName>
</protein>
<dbReference type="InterPro" id="IPR003018">
    <property type="entry name" value="GAF"/>
</dbReference>
<dbReference type="InterPro" id="IPR042070">
    <property type="entry name" value="PucR_C-HTH_sf"/>
</dbReference>
<dbReference type="Pfam" id="PF13556">
    <property type="entry name" value="HTH_30"/>
    <property type="match status" value="1"/>
</dbReference>